<comment type="function">
    <text evidence="10">Cell wall formation. Catalyzes the transfer of a GlcNAc subunit on undecaprenyl-pyrophosphoryl-MurNAc-pentapeptide (lipid intermediate I) to form undecaprenyl-pyrophosphoryl-MurNAc-(pentapeptide)GlcNAc (lipid intermediate II).</text>
</comment>
<protein>
    <recommendedName>
        <fullName evidence="10">UDP-N-acetylglucosamine--N-acetylmuramyl-(pentapeptide) pyrophosphoryl-undecaprenol N-acetylglucosamine transferase</fullName>
        <ecNumber evidence="10">2.4.1.227</ecNumber>
    </recommendedName>
    <alternativeName>
        <fullName evidence="10">Undecaprenyl-PP-MurNAc-pentapeptide-UDPGlcNAc GlcNAc transferase</fullName>
    </alternativeName>
</protein>
<gene>
    <name evidence="10 14" type="primary">murG</name>
    <name evidence="14" type="ORF">COV85_03395</name>
</gene>
<evidence type="ECO:0000259" key="12">
    <source>
        <dbReference type="Pfam" id="PF03033"/>
    </source>
</evidence>
<keyword evidence="2 10" id="KW-0132">Cell division</keyword>
<evidence type="ECO:0000256" key="10">
    <source>
        <dbReference type="HAMAP-Rule" id="MF_00033"/>
    </source>
</evidence>
<dbReference type="GO" id="GO:0009252">
    <property type="term" value="P:peptidoglycan biosynthetic process"/>
    <property type="evidence" value="ECO:0007669"/>
    <property type="project" value="UniProtKB-UniRule"/>
</dbReference>
<dbReference type="GO" id="GO:0050511">
    <property type="term" value="F:undecaprenyldiphospho-muramoylpentapeptide beta-N-acetylglucosaminyltransferase activity"/>
    <property type="evidence" value="ECO:0007669"/>
    <property type="project" value="UniProtKB-UniRule"/>
</dbReference>
<dbReference type="AlphaFoldDB" id="A0A2H0KPW9"/>
<dbReference type="EC" id="2.4.1.227" evidence="10"/>
<dbReference type="GO" id="GO:0051301">
    <property type="term" value="P:cell division"/>
    <property type="evidence" value="ECO:0007669"/>
    <property type="project" value="UniProtKB-KW"/>
</dbReference>
<keyword evidence="11" id="KW-1133">Transmembrane helix</keyword>
<feature type="binding site" evidence="10">
    <location>
        <position position="169"/>
    </location>
    <ligand>
        <name>UDP-N-acetyl-alpha-D-glucosamine</name>
        <dbReference type="ChEBI" id="CHEBI:57705"/>
    </ligand>
</feature>
<feature type="binding site" evidence="10">
    <location>
        <begin position="10"/>
        <end position="12"/>
    </location>
    <ligand>
        <name>UDP-N-acetyl-alpha-D-glucosamine</name>
        <dbReference type="ChEBI" id="CHEBI:57705"/>
    </ligand>
</feature>
<dbReference type="Pfam" id="PF04101">
    <property type="entry name" value="Glyco_tran_28_C"/>
    <property type="match status" value="1"/>
</dbReference>
<keyword evidence="7 10" id="KW-0472">Membrane</keyword>
<comment type="catalytic activity">
    <reaction evidence="10">
        <text>di-trans,octa-cis-undecaprenyl diphospho-N-acetyl-alpha-D-muramoyl-L-alanyl-D-glutamyl-meso-2,6-diaminopimeloyl-D-alanyl-D-alanine + UDP-N-acetyl-alpha-D-glucosamine = di-trans,octa-cis-undecaprenyl diphospho-[N-acetyl-alpha-D-glucosaminyl-(1-&gt;4)]-N-acetyl-alpha-D-muramoyl-L-alanyl-D-glutamyl-meso-2,6-diaminopimeloyl-D-alanyl-D-alanine + UDP + H(+)</text>
        <dbReference type="Rhea" id="RHEA:31227"/>
        <dbReference type="ChEBI" id="CHEBI:15378"/>
        <dbReference type="ChEBI" id="CHEBI:57705"/>
        <dbReference type="ChEBI" id="CHEBI:58223"/>
        <dbReference type="ChEBI" id="CHEBI:61387"/>
        <dbReference type="ChEBI" id="CHEBI:61388"/>
        <dbReference type="EC" id="2.4.1.227"/>
    </reaction>
</comment>
<dbReference type="CDD" id="cd03785">
    <property type="entry name" value="GT28_MurG"/>
    <property type="match status" value="1"/>
</dbReference>
<evidence type="ECO:0000259" key="13">
    <source>
        <dbReference type="Pfam" id="PF04101"/>
    </source>
</evidence>
<evidence type="ECO:0000313" key="15">
    <source>
        <dbReference type="Proteomes" id="UP000231550"/>
    </source>
</evidence>
<sequence>MRILLTGGGTGGHLSPLVAVARELKKIQRERQIVDMELIYIGPNGFSKRFLENEGIKIKIIVAGKLRRYASLATIIDLFKLPIGLIQAFWYLLLWMPDVTFSKGGYGSFPAVVASWFYRVPVIIHESDAVPGLANRRLAAFAKYIIISFAAAAKFFSSKKTKLLGIPIRSELTTGFTEEAETTFELVAGKPVISIISGSQGAKLINQLIFLALQRLLSKYEIIWQVGEKNFDSVSGEILESFGKIPDSCHILSFLDEKQLAEALAISSLVVSRAGATSIFEIAACGKPSIIIPLPSAAYEHQRENALEYAGSGAAIFLNQENLTPSLLINEINQIIDNPALAQKMSANAKVFSRPDAARQVADELISLVSR</sequence>
<dbReference type="Gene3D" id="3.40.50.2000">
    <property type="entry name" value="Glycogen Phosphorylase B"/>
    <property type="match status" value="2"/>
</dbReference>
<name>A0A2H0KPW9_9BACT</name>
<feature type="binding site" evidence="10">
    <location>
        <position position="199"/>
    </location>
    <ligand>
        <name>UDP-N-acetyl-alpha-D-glucosamine</name>
        <dbReference type="ChEBI" id="CHEBI:57705"/>
    </ligand>
</feature>
<dbReference type="GO" id="GO:0051991">
    <property type="term" value="F:UDP-N-acetyl-D-glucosamine:N-acetylmuramoyl-L-alanyl-D-glutamyl-meso-2,6-diaminopimelyl-D-alanyl-D-alanine-diphosphoundecaprenol 4-beta-N-acetylglucosaminlytransferase activity"/>
    <property type="evidence" value="ECO:0007669"/>
    <property type="project" value="RHEA"/>
</dbReference>
<keyword evidence="4 10" id="KW-0808">Transferase</keyword>
<evidence type="ECO:0000256" key="7">
    <source>
        <dbReference type="ARBA" id="ARBA00023136"/>
    </source>
</evidence>
<dbReference type="InterPro" id="IPR007235">
    <property type="entry name" value="Glyco_trans_28_C"/>
</dbReference>
<dbReference type="GO" id="GO:0071555">
    <property type="term" value="P:cell wall organization"/>
    <property type="evidence" value="ECO:0007669"/>
    <property type="project" value="UniProtKB-KW"/>
</dbReference>
<evidence type="ECO:0000256" key="6">
    <source>
        <dbReference type="ARBA" id="ARBA00022984"/>
    </source>
</evidence>
<evidence type="ECO:0000256" key="5">
    <source>
        <dbReference type="ARBA" id="ARBA00022960"/>
    </source>
</evidence>
<evidence type="ECO:0000313" key="14">
    <source>
        <dbReference type="EMBL" id="PIQ74208.1"/>
    </source>
</evidence>
<comment type="similarity">
    <text evidence="10">Belongs to the glycosyltransferase 28 family. MurG subfamily.</text>
</comment>
<keyword evidence="9 10" id="KW-0961">Cell wall biogenesis/degradation</keyword>
<evidence type="ECO:0000256" key="4">
    <source>
        <dbReference type="ARBA" id="ARBA00022679"/>
    </source>
</evidence>
<evidence type="ECO:0000256" key="9">
    <source>
        <dbReference type="ARBA" id="ARBA00023316"/>
    </source>
</evidence>
<evidence type="ECO:0000256" key="3">
    <source>
        <dbReference type="ARBA" id="ARBA00022676"/>
    </source>
</evidence>
<feature type="binding site" evidence="10">
    <location>
        <position position="302"/>
    </location>
    <ligand>
        <name>UDP-N-acetyl-alpha-D-glucosamine</name>
        <dbReference type="ChEBI" id="CHEBI:57705"/>
    </ligand>
</feature>
<feature type="transmembrane region" description="Helical" evidence="11">
    <location>
        <begin position="69"/>
        <end position="93"/>
    </location>
</feature>
<evidence type="ECO:0000256" key="8">
    <source>
        <dbReference type="ARBA" id="ARBA00023306"/>
    </source>
</evidence>
<dbReference type="GO" id="GO:0008360">
    <property type="term" value="P:regulation of cell shape"/>
    <property type="evidence" value="ECO:0007669"/>
    <property type="project" value="UniProtKB-KW"/>
</dbReference>
<feature type="domain" description="Glycosyl transferase family 28 C-terminal" evidence="13">
    <location>
        <begin position="192"/>
        <end position="360"/>
    </location>
</feature>
<comment type="caution">
    <text evidence="14">The sequence shown here is derived from an EMBL/GenBank/DDBJ whole genome shotgun (WGS) entry which is preliminary data.</text>
</comment>
<accession>A0A2H0KPW9</accession>
<keyword evidence="8 10" id="KW-0131">Cell cycle</keyword>
<keyword evidence="1 10" id="KW-1003">Cell membrane</keyword>
<dbReference type="SUPFAM" id="SSF53756">
    <property type="entry name" value="UDP-Glycosyltransferase/glycogen phosphorylase"/>
    <property type="match status" value="1"/>
</dbReference>
<dbReference type="UniPathway" id="UPA00219"/>
<dbReference type="HAMAP" id="MF_00033">
    <property type="entry name" value="MurG"/>
    <property type="match status" value="1"/>
</dbReference>
<evidence type="ECO:0000256" key="1">
    <source>
        <dbReference type="ARBA" id="ARBA00022475"/>
    </source>
</evidence>
<feature type="domain" description="Glycosyltransferase family 28 N-terminal" evidence="12">
    <location>
        <begin position="3"/>
        <end position="145"/>
    </location>
</feature>
<organism evidence="14 15">
    <name type="scientific">Candidatus Portnoybacteria bacterium CG11_big_fil_rev_8_21_14_0_20_44_10</name>
    <dbReference type="NCBI Taxonomy" id="1974818"/>
    <lineage>
        <taxon>Bacteria</taxon>
        <taxon>Candidatus Portnoyibacteriota</taxon>
    </lineage>
</organism>
<comment type="caution">
    <text evidence="10">Lacks conserved residue(s) required for the propagation of feature annotation.</text>
</comment>
<comment type="subcellular location">
    <subcellularLocation>
        <location evidence="10">Cell membrane</location>
        <topology evidence="10">Peripheral membrane protein</topology>
        <orientation evidence="10">Cytoplasmic side</orientation>
    </subcellularLocation>
</comment>
<reference evidence="14 15" key="1">
    <citation type="submission" date="2017-09" db="EMBL/GenBank/DDBJ databases">
        <title>Depth-based differentiation of microbial function through sediment-hosted aquifers and enrichment of novel symbionts in the deep terrestrial subsurface.</title>
        <authorList>
            <person name="Probst A.J."/>
            <person name="Ladd B."/>
            <person name="Jarett J.K."/>
            <person name="Geller-Mcgrath D.E."/>
            <person name="Sieber C.M."/>
            <person name="Emerson J.B."/>
            <person name="Anantharaman K."/>
            <person name="Thomas B.C."/>
            <person name="Malmstrom R."/>
            <person name="Stieglmeier M."/>
            <person name="Klingl A."/>
            <person name="Woyke T."/>
            <person name="Ryan C.M."/>
            <person name="Banfield J.F."/>
        </authorList>
    </citation>
    <scope>NUCLEOTIDE SEQUENCE [LARGE SCALE GENOMIC DNA]</scope>
    <source>
        <strain evidence="14">CG11_big_fil_rev_8_21_14_0_20_44_10</strain>
    </source>
</reference>
<dbReference type="EMBL" id="PCVN01000086">
    <property type="protein sequence ID" value="PIQ74208.1"/>
    <property type="molecule type" value="Genomic_DNA"/>
</dbReference>
<keyword evidence="11" id="KW-0812">Transmembrane</keyword>
<dbReference type="PANTHER" id="PTHR21015">
    <property type="entry name" value="UDP-N-ACETYLGLUCOSAMINE--N-ACETYLMURAMYL-(PENTAPEPTIDE) PYROPHOSPHORYL-UNDECAPRENOL N-ACETYLGLUCOSAMINE TRANSFERASE 1"/>
    <property type="match status" value="1"/>
</dbReference>
<comment type="pathway">
    <text evidence="10">Cell wall biogenesis; peptidoglycan biosynthesis.</text>
</comment>
<dbReference type="Pfam" id="PF03033">
    <property type="entry name" value="Glyco_transf_28"/>
    <property type="match status" value="1"/>
</dbReference>
<dbReference type="GO" id="GO:0005886">
    <property type="term" value="C:plasma membrane"/>
    <property type="evidence" value="ECO:0007669"/>
    <property type="project" value="UniProtKB-SubCell"/>
</dbReference>
<dbReference type="InterPro" id="IPR006009">
    <property type="entry name" value="GlcNAc_MurG"/>
</dbReference>
<dbReference type="Proteomes" id="UP000231550">
    <property type="component" value="Unassembled WGS sequence"/>
</dbReference>
<keyword evidence="6 10" id="KW-0573">Peptidoglycan synthesis</keyword>
<keyword evidence="3 10" id="KW-0328">Glycosyltransferase</keyword>
<keyword evidence="5 10" id="KW-0133">Cell shape</keyword>
<dbReference type="PANTHER" id="PTHR21015:SF22">
    <property type="entry name" value="GLYCOSYLTRANSFERASE"/>
    <property type="match status" value="1"/>
</dbReference>
<evidence type="ECO:0000256" key="11">
    <source>
        <dbReference type="SAM" id="Phobius"/>
    </source>
</evidence>
<evidence type="ECO:0000256" key="2">
    <source>
        <dbReference type="ARBA" id="ARBA00022618"/>
    </source>
</evidence>
<dbReference type="InterPro" id="IPR004276">
    <property type="entry name" value="GlycoTrans_28_N"/>
</dbReference>
<dbReference type="GO" id="GO:0005975">
    <property type="term" value="P:carbohydrate metabolic process"/>
    <property type="evidence" value="ECO:0007669"/>
    <property type="project" value="InterPro"/>
</dbReference>
<dbReference type="NCBIfam" id="TIGR01133">
    <property type="entry name" value="murG"/>
    <property type="match status" value="1"/>
</dbReference>
<proteinExistence type="inferred from homology"/>